<dbReference type="SMART" id="SM00388">
    <property type="entry name" value="HisKA"/>
    <property type="match status" value="1"/>
</dbReference>
<comment type="similarity">
    <text evidence="3">In the N-terminal section; belongs to the phytochrome family.</text>
</comment>
<dbReference type="InterPro" id="IPR000700">
    <property type="entry name" value="PAS-assoc_C"/>
</dbReference>
<evidence type="ECO:0000256" key="6">
    <source>
        <dbReference type="ARBA" id="ARBA00022679"/>
    </source>
</evidence>
<dbReference type="Gene3D" id="3.30.565.10">
    <property type="entry name" value="Histidine kinase-like ATPase, C-terminal domain"/>
    <property type="match status" value="1"/>
</dbReference>
<dbReference type="Pfam" id="PF02518">
    <property type="entry name" value="HATPase_c"/>
    <property type="match status" value="1"/>
</dbReference>
<feature type="domain" description="PAS" evidence="17">
    <location>
        <begin position="361"/>
        <end position="433"/>
    </location>
</feature>
<dbReference type="CDD" id="cd16922">
    <property type="entry name" value="HATPase_EvgS-ArcB-TorS-like"/>
    <property type="match status" value="1"/>
</dbReference>
<evidence type="ECO:0000259" key="15">
    <source>
        <dbReference type="PROSITE" id="PS50109"/>
    </source>
</evidence>
<keyword evidence="10" id="KW-0902">Two-component regulatory system</keyword>
<comment type="caution">
    <text evidence="19">The sequence shown here is derived from an EMBL/GenBank/DDBJ whole genome shotgun (WGS) entry which is preliminary data.</text>
</comment>
<dbReference type="PROSITE" id="PS50112">
    <property type="entry name" value="PAS"/>
    <property type="match status" value="1"/>
</dbReference>
<keyword evidence="5 12" id="KW-0597">Phosphoprotein</keyword>
<dbReference type="SMART" id="SM00387">
    <property type="entry name" value="HATPase_c"/>
    <property type="match status" value="1"/>
</dbReference>
<evidence type="ECO:0000256" key="8">
    <source>
        <dbReference type="ARBA" id="ARBA00022777"/>
    </source>
</evidence>
<dbReference type="InterPro" id="IPR016132">
    <property type="entry name" value="Phyto_chromo_attachment"/>
</dbReference>
<evidence type="ECO:0000256" key="11">
    <source>
        <dbReference type="ARBA" id="ARBA00023136"/>
    </source>
</evidence>
<dbReference type="Pfam" id="PF00512">
    <property type="entry name" value="HisKA"/>
    <property type="match status" value="1"/>
</dbReference>
<dbReference type="SMART" id="SM00091">
    <property type="entry name" value="PAS"/>
    <property type="match status" value="2"/>
</dbReference>
<dbReference type="Proteomes" id="UP000813215">
    <property type="component" value="Unassembled WGS sequence"/>
</dbReference>
<dbReference type="SMART" id="SM00065">
    <property type="entry name" value="GAF"/>
    <property type="match status" value="1"/>
</dbReference>
<dbReference type="GO" id="GO:0005524">
    <property type="term" value="F:ATP binding"/>
    <property type="evidence" value="ECO:0007669"/>
    <property type="project" value="UniProtKB-KW"/>
</dbReference>
<dbReference type="NCBIfam" id="TIGR00229">
    <property type="entry name" value="sensory_box"/>
    <property type="match status" value="2"/>
</dbReference>
<dbReference type="InterPro" id="IPR011006">
    <property type="entry name" value="CheY-like_superfamily"/>
</dbReference>
<evidence type="ECO:0000256" key="4">
    <source>
        <dbReference type="ARBA" id="ARBA00012438"/>
    </source>
</evidence>
<evidence type="ECO:0000259" key="16">
    <source>
        <dbReference type="PROSITE" id="PS50110"/>
    </source>
</evidence>
<evidence type="ECO:0000256" key="2">
    <source>
        <dbReference type="ARBA" id="ARBA00004370"/>
    </source>
</evidence>
<dbReference type="SUPFAM" id="SSF47384">
    <property type="entry name" value="Homodimeric domain of signal transducing histidine kinase"/>
    <property type="match status" value="1"/>
</dbReference>
<keyword evidence="13" id="KW-0175">Coiled coil</keyword>
<dbReference type="SMART" id="SM00086">
    <property type="entry name" value="PAC"/>
    <property type="match status" value="2"/>
</dbReference>
<sequence length="897" mass="101579">MLFNIHDVFNIIFVEIQFLWKCDRVCIFDMIPCSSLTILLIDDCADDRKACCRFLKRDSLYTYRIVEFETGTQAMQWCQQEIPDVILLDFLLPDGDGLKFIQQIRERLKNTQCAVIMLTGQGDEMIAVSAMKNDAQDYLIKDDLTAKVLQRAIHHAVEQMHLTRQLEKSREQQQLIGAIALRIRQTLKLEEILRTTTTEVRHFLKADRVVVYKFSPDTSSTIVAESVLPGWTVALGTQIADTCFQQGAGSDYLQGKKRAINDIYQANLTQCHLQLLEQFEVKANLVVPILVTDQLWGLLVVHQCCASRQWQSVELDLLDQLGVQISIAIQQASAYEQLQTELAERKQTEEKLRQAQRLQIDLQLLEDILEIAHAGYWNWNILGNQVYLSPSFKQMFGYEDHELPNTSETWHSLIFREDLPGVLESFEQHIKSRGQIPCYNEVRYRHKDGSTVWVICSRRVIEWEQNGNPLRMIGCHIDITKRKQAEQELSQNRDLREAIFNESADALFLVDSQTLLTLDCNRRAVELFGVADKAELIGIEGHILQRHQFSPDEMAAIVAELQSKGFWSREIEYVTRQGNIFWGNIAAKPITVAGRTLNLVRVSDMSDRKQAEEQLKQTNEQLTNINAELARATRLKDEFLANMSHELRTPLNAILGMSEGFLEGVFGSSNERQAKAIATIERSGKHLLELINDILDLSKIESGKLELQLSDVSVKTLCNSSLAFIKQMALKKNIRLSTSISQNIGNIQVDERRLRQVLINLLSNAIKFTPEKGSVRLEVWVEEVQGIEDGGSQRGLGSGGHRGGEEDRFSVSVSSSVHLCFSVTDTGIGIAPEDIGKLFQPFIQLDSSLNRQYNGTGLGLAVVKRIANLHEGTVSVSSKPTFRTSKCSARDYMVIPE</sequence>
<dbReference type="PANTHER" id="PTHR43047">
    <property type="entry name" value="TWO-COMPONENT HISTIDINE PROTEIN KINASE"/>
    <property type="match status" value="1"/>
</dbReference>
<dbReference type="InterPro" id="IPR003594">
    <property type="entry name" value="HATPase_dom"/>
</dbReference>
<dbReference type="PROSITE" id="PS50046">
    <property type="entry name" value="PHYTOCHROME_2"/>
    <property type="match status" value="1"/>
</dbReference>
<evidence type="ECO:0000313" key="19">
    <source>
        <dbReference type="EMBL" id="MBW4434250.1"/>
    </source>
</evidence>
<dbReference type="GO" id="GO:0009927">
    <property type="term" value="F:histidine phosphotransfer kinase activity"/>
    <property type="evidence" value="ECO:0007669"/>
    <property type="project" value="TreeGrafter"/>
</dbReference>
<evidence type="ECO:0000256" key="12">
    <source>
        <dbReference type="PROSITE-ProRule" id="PRU00169"/>
    </source>
</evidence>
<dbReference type="Pfam" id="PF01590">
    <property type="entry name" value="GAF"/>
    <property type="match status" value="1"/>
</dbReference>
<dbReference type="PANTHER" id="PTHR43047:SF63">
    <property type="entry name" value="HISTIDINE KINASE"/>
    <property type="match status" value="1"/>
</dbReference>
<dbReference type="PROSITE" id="PS50113">
    <property type="entry name" value="PAC"/>
    <property type="match status" value="2"/>
</dbReference>
<dbReference type="SUPFAM" id="SSF55874">
    <property type="entry name" value="ATPase domain of HSP90 chaperone/DNA topoisomerase II/histidine kinase"/>
    <property type="match status" value="1"/>
</dbReference>
<dbReference type="Gene3D" id="3.30.450.40">
    <property type="match status" value="1"/>
</dbReference>
<name>A0A9E3LVM8_9NOST</name>
<gene>
    <name evidence="19" type="ORF">KME28_21675</name>
</gene>
<feature type="modified residue" description="4-aspartylphosphate" evidence="12">
    <location>
        <position position="89"/>
    </location>
</feature>
<dbReference type="EMBL" id="JAHHHW010000124">
    <property type="protein sequence ID" value="MBW4434250.1"/>
    <property type="molecule type" value="Genomic_DNA"/>
</dbReference>
<dbReference type="InterPro" id="IPR035965">
    <property type="entry name" value="PAS-like_dom_sf"/>
</dbReference>
<feature type="domain" description="Histidine kinase" evidence="15">
    <location>
        <begin position="642"/>
        <end position="897"/>
    </location>
</feature>
<evidence type="ECO:0000259" key="14">
    <source>
        <dbReference type="PROSITE" id="PS50046"/>
    </source>
</evidence>
<evidence type="ECO:0000256" key="1">
    <source>
        <dbReference type="ARBA" id="ARBA00000085"/>
    </source>
</evidence>
<keyword evidence="11" id="KW-0472">Membrane</keyword>
<evidence type="ECO:0000256" key="3">
    <source>
        <dbReference type="ARBA" id="ARBA00006402"/>
    </source>
</evidence>
<evidence type="ECO:0000259" key="18">
    <source>
        <dbReference type="PROSITE" id="PS50113"/>
    </source>
</evidence>
<evidence type="ECO:0000256" key="9">
    <source>
        <dbReference type="ARBA" id="ARBA00022840"/>
    </source>
</evidence>
<dbReference type="InterPro" id="IPR003661">
    <property type="entry name" value="HisK_dim/P_dom"/>
</dbReference>
<dbReference type="GO" id="GO:0005886">
    <property type="term" value="C:plasma membrane"/>
    <property type="evidence" value="ECO:0007669"/>
    <property type="project" value="TreeGrafter"/>
</dbReference>
<dbReference type="Pfam" id="PF13426">
    <property type="entry name" value="PAS_9"/>
    <property type="match status" value="1"/>
</dbReference>
<feature type="coiled-coil region" evidence="13">
    <location>
        <begin position="608"/>
        <end position="642"/>
    </location>
</feature>
<dbReference type="Pfam" id="PF08447">
    <property type="entry name" value="PAS_3"/>
    <property type="match status" value="1"/>
</dbReference>
<dbReference type="InterPro" id="IPR029016">
    <property type="entry name" value="GAF-like_dom_sf"/>
</dbReference>
<dbReference type="InterPro" id="IPR036097">
    <property type="entry name" value="HisK_dim/P_sf"/>
</dbReference>
<dbReference type="InterPro" id="IPR005467">
    <property type="entry name" value="His_kinase_dom"/>
</dbReference>
<feature type="domain" description="Response regulatory" evidence="16">
    <location>
        <begin position="37"/>
        <end position="156"/>
    </location>
</feature>
<comment type="subcellular location">
    <subcellularLocation>
        <location evidence="2">Membrane</location>
    </subcellularLocation>
</comment>
<organism evidence="19 20">
    <name type="scientific">Pelatocladus maniniholoensis HA4357-MV3</name>
    <dbReference type="NCBI Taxonomy" id="1117104"/>
    <lineage>
        <taxon>Bacteria</taxon>
        <taxon>Bacillati</taxon>
        <taxon>Cyanobacteriota</taxon>
        <taxon>Cyanophyceae</taxon>
        <taxon>Nostocales</taxon>
        <taxon>Nostocaceae</taxon>
        <taxon>Pelatocladus</taxon>
    </lineage>
</organism>
<dbReference type="Gene3D" id="3.40.50.2300">
    <property type="match status" value="1"/>
</dbReference>
<evidence type="ECO:0000259" key="17">
    <source>
        <dbReference type="PROSITE" id="PS50112"/>
    </source>
</evidence>
<dbReference type="Pfam" id="PF00072">
    <property type="entry name" value="Response_reg"/>
    <property type="match status" value="1"/>
</dbReference>
<evidence type="ECO:0000256" key="13">
    <source>
        <dbReference type="SAM" id="Coils"/>
    </source>
</evidence>
<dbReference type="InterPro" id="IPR003018">
    <property type="entry name" value="GAF"/>
</dbReference>
<accession>A0A9E3LVM8</accession>
<dbReference type="CDD" id="cd00156">
    <property type="entry name" value="REC"/>
    <property type="match status" value="1"/>
</dbReference>
<dbReference type="SUPFAM" id="SSF55785">
    <property type="entry name" value="PYP-like sensor domain (PAS domain)"/>
    <property type="match status" value="2"/>
</dbReference>
<dbReference type="InterPro" id="IPR001789">
    <property type="entry name" value="Sig_transdc_resp-reg_receiver"/>
</dbReference>
<dbReference type="InterPro" id="IPR036890">
    <property type="entry name" value="HATPase_C_sf"/>
</dbReference>
<dbReference type="Gene3D" id="1.10.287.130">
    <property type="match status" value="1"/>
</dbReference>
<dbReference type="PROSITE" id="PS50109">
    <property type="entry name" value="HIS_KIN"/>
    <property type="match status" value="1"/>
</dbReference>
<dbReference type="FunFam" id="3.30.565.10:FF:000030">
    <property type="entry name" value="Ethylene receptor 1"/>
    <property type="match status" value="1"/>
</dbReference>
<keyword evidence="8" id="KW-0418">Kinase</keyword>
<keyword evidence="7" id="KW-0547">Nucleotide-binding</keyword>
<dbReference type="SUPFAM" id="SSF52172">
    <property type="entry name" value="CheY-like"/>
    <property type="match status" value="1"/>
</dbReference>
<feature type="domain" description="Phytochrome chromophore attachment site" evidence="14">
    <location>
        <begin position="188"/>
        <end position="324"/>
    </location>
</feature>
<dbReference type="EC" id="2.7.13.3" evidence="4"/>
<dbReference type="AlphaFoldDB" id="A0A9E3LVM8"/>
<dbReference type="SUPFAM" id="SSF55781">
    <property type="entry name" value="GAF domain-like"/>
    <property type="match status" value="1"/>
</dbReference>
<feature type="domain" description="PAC" evidence="18">
    <location>
        <begin position="438"/>
        <end position="491"/>
    </location>
</feature>
<dbReference type="InterPro" id="IPR013655">
    <property type="entry name" value="PAS_fold_3"/>
</dbReference>
<dbReference type="FunFam" id="1.10.287.130:FF:000038">
    <property type="entry name" value="Sensory transduction histidine kinase"/>
    <property type="match status" value="1"/>
</dbReference>
<keyword evidence="9" id="KW-0067">ATP-binding</keyword>
<dbReference type="GO" id="GO:0000155">
    <property type="term" value="F:phosphorelay sensor kinase activity"/>
    <property type="evidence" value="ECO:0007669"/>
    <property type="project" value="InterPro"/>
</dbReference>
<reference evidence="19" key="2">
    <citation type="journal article" date="2022" name="Microbiol. Resour. Announc.">
        <title>Metagenome Sequencing to Explore Phylogenomics of Terrestrial Cyanobacteria.</title>
        <authorList>
            <person name="Ward R.D."/>
            <person name="Stajich J.E."/>
            <person name="Johansen J.R."/>
            <person name="Huntemann M."/>
            <person name="Clum A."/>
            <person name="Foster B."/>
            <person name="Foster B."/>
            <person name="Roux S."/>
            <person name="Palaniappan K."/>
            <person name="Varghese N."/>
            <person name="Mukherjee S."/>
            <person name="Reddy T.B.K."/>
            <person name="Daum C."/>
            <person name="Copeland A."/>
            <person name="Chen I.A."/>
            <person name="Ivanova N.N."/>
            <person name="Kyrpides N.C."/>
            <person name="Shapiro N."/>
            <person name="Eloe-Fadrosh E.A."/>
            <person name="Pietrasiak N."/>
        </authorList>
    </citation>
    <scope>NUCLEOTIDE SEQUENCE</scope>
    <source>
        <strain evidence="19">HA4357-MV3</strain>
    </source>
</reference>
<dbReference type="PRINTS" id="PR00344">
    <property type="entry name" value="BCTRLSENSOR"/>
</dbReference>
<dbReference type="SMART" id="SM00448">
    <property type="entry name" value="REC"/>
    <property type="match status" value="1"/>
</dbReference>
<dbReference type="InterPro" id="IPR000014">
    <property type="entry name" value="PAS"/>
</dbReference>
<evidence type="ECO:0000256" key="7">
    <source>
        <dbReference type="ARBA" id="ARBA00022741"/>
    </source>
</evidence>
<dbReference type="PROSITE" id="PS50110">
    <property type="entry name" value="RESPONSE_REGULATORY"/>
    <property type="match status" value="1"/>
</dbReference>
<dbReference type="CDD" id="cd00130">
    <property type="entry name" value="PAS"/>
    <property type="match status" value="2"/>
</dbReference>
<evidence type="ECO:0000256" key="5">
    <source>
        <dbReference type="ARBA" id="ARBA00022553"/>
    </source>
</evidence>
<dbReference type="CDD" id="cd00082">
    <property type="entry name" value="HisKA"/>
    <property type="match status" value="1"/>
</dbReference>
<dbReference type="InterPro" id="IPR001610">
    <property type="entry name" value="PAC"/>
</dbReference>
<dbReference type="InterPro" id="IPR004358">
    <property type="entry name" value="Sig_transdc_His_kin-like_C"/>
</dbReference>
<feature type="domain" description="PAC" evidence="18">
    <location>
        <begin position="567"/>
        <end position="617"/>
    </location>
</feature>
<reference evidence="19" key="1">
    <citation type="submission" date="2021-05" db="EMBL/GenBank/DDBJ databases">
        <authorList>
            <person name="Pietrasiak N."/>
            <person name="Ward R."/>
            <person name="Stajich J.E."/>
            <person name="Kurbessoian T."/>
        </authorList>
    </citation>
    <scope>NUCLEOTIDE SEQUENCE</scope>
    <source>
        <strain evidence="19">HA4357-MV3</strain>
    </source>
</reference>
<protein>
    <recommendedName>
        <fullName evidence="4">histidine kinase</fullName>
        <ecNumber evidence="4">2.7.13.3</ecNumber>
    </recommendedName>
</protein>
<evidence type="ECO:0000256" key="10">
    <source>
        <dbReference type="ARBA" id="ARBA00023012"/>
    </source>
</evidence>
<comment type="catalytic activity">
    <reaction evidence="1">
        <text>ATP + protein L-histidine = ADP + protein N-phospho-L-histidine.</text>
        <dbReference type="EC" id="2.7.13.3"/>
    </reaction>
</comment>
<dbReference type="Gene3D" id="3.30.450.20">
    <property type="entry name" value="PAS domain"/>
    <property type="match status" value="2"/>
</dbReference>
<evidence type="ECO:0000313" key="20">
    <source>
        <dbReference type="Proteomes" id="UP000813215"/>
    </source>
</evidence>
<proteinExistence type="inferred from homology"/>
<keyword evidence="6" id="KW-0808">Transferase</keyword>